<dbReference type="InterPro" id="IPR015856">
    <property type="entry name" value="ABC_transpr_CbiO/EcfA_su"/>
</dbReference>
<dbReference type="GO" id="GO:0043190">
    <property type="term" value="C:ATP-binding cassette (ABC) transporter complex"/>
    <property type="evidence" value="ECO:0007669"/>
    <property type="project" value="TreeGrafter"/>
</dbReference>
<dbReference type="RefSeq" id="WP_094395145.1">
    <property type="nucleotide sequence ID" value="NZ_CP059343.1"/>
</dbReference>
<evidence type="ECO:0000313" key="8">
    <source>
        <dbReference type="Proteomes" id="UP000216825"/>
    </source>
</evidence>
<dbReference type="CDD" id="cd03225">
    <property type="entry name" value="ABC_cobalt_CbiO_domain1"/>
    <property type="match status" value="2"/>
</dbReference>
<dbReference type="SMART" id="SM00382">
    <property type="entry name" value="AAA"/>
    <property type="match status" value="2"/>
</dbReference>
<dbReference type="GO" id="GO:0042626">
    <property type="term" value="F:ATPase-coupled transmembrane transporter activity"/>
    <property type="evidence" value="ECO:0007669"/>
    <property type="project" value="TreeGrafter"/>
</dbReference>
<feature type="compositionally biased region" description="Low complexity" evidence="5">
    <location>
        <begin position="264"/>
        <end position="278"/>
    </location>
</feature>
<organism evidence="7 8">
    <name type="scientific">Kocuria varians</name>
    <name type="common">Micrococcus varians</name>
    <dbReference type="NCBI Taxonomy" id="1272"/>
    <lineage>
        <taxon>Bacteria</taxon>
        <taxon>Bacillati</taxon>
        <taxon>Actinomycetota</taxon>
        <taxon>Actinomycetes</taxon>
        <taxon>Micrococcales</taxon>
        <taxon>Micrococcaceae</taxon>
        <taxon>Kocuria</taxon>
    </lineage>
</organism>
<dbReference type="InterPro" id="IPR050095">
    <property type="entry name" value="ECF_ABC_transporter_ATP-bd"/>
</dbReference>
<dbReference type="InterPro" id="IPR027417">
    <property type="entry name" value="P-loop_NTPase"/>
</dbReference>
<keyword evidence="4 7" id="KW-0067">ATP-binding</keyword>
<feature type="region of interest" description="Disordered" evidence="5">
    <location>
        <begin position="451"/>
        <end position="473"/>
    </location>
</feature>
<evidence type="ECO:0000256" key="1">
    <source>
        <dbReference type="ARBA" id="ARBA00005417"/>
    </source>
</evidence>
<dbReference type="PANTHER" id="PTHR43553">
    <property type="entry name" value="HEAVY METAL TRANSPORTER"/>
    <property type="match status" value="1"/>
</dbReference>
<evidence type="ECO:0000259" key="6">
    <source>
        <dbReference type="PROSITE" id="PS50893"/>
    </source>
</evidence>
<name>A0A7D7Q7M4_KOCVA</name>
<dbReference type="EMBL" id="CP059343">
    <property type="protein sequence ID" value="QMS55623.1"/>
    <property type="molecule type" value="Genomic_DNA"/>
</dbReference>
<proteinExistence type="inferred from homology"/>
<keyword evidence="3" id="KW-0547">Nucleotide-binding</keyword>
<dbReference type="GO" id="GO:0005524">
    <property type="term" value="F:ATP binding"/>
    <property type="evidence" value="ECO:0007669"/>
    <property type="project" value="UniProtKB-KW"/>
</dbReference>
<dbReference type="InterPro" id="IPR017871">
    <property type="entry name" value="ABC_transporter-like_CS"/>
</dbReference>
<dbReference type="GO" id="GO:0016887">
    <property type="term" value="F:ATP hydrolysis activity"/>
    <property type="evidence" value="ECO:0007669"/>
    <property type="project" value="InterPro"/>
</dbReference>
<dbReference type="PROSITE" id="PS50893">
    <property type="entry name" value="ABC_TRANSPORTER_2"/>
    <property type="match status" value="2"/>
</dbReference>
<keyword evidence="8" id="KW-1185">Reference proteome</keyword>
<evidence type="ECO:0000256" key="3">
    <source>
        <dbReference type="ARBA" id="ARBA00022741"/>
    </source>
</evidence>
<dbReference type="InterPro" id="IPR003593">
    <property type="entry name" value="AAA+_ATPase"/>
</dbReference>
<feature type="domain" description="ABC transporter" evidence="6">
    <location>
        <begin position="14"/>
        <end position="250"/>
    </location>
</feature>
<comment type="similarity">
    <text evidence="1">Belongs to the ABC transporter superfamily.</text>
</comment>
<dbReference type="Pfam" id="PF00005">
    <property type="entry name" value="ABC_tran"/>
    <property type="match status" value="2"/>
</dbReference>
<keyword evidence="7" id="KW-0378">Hydrolase</keyword>
<protein>
    <submittedName>
        <fullName evidence="7">HMP/thiamine import ATP-binding protein YkoD</fullName>
        <ecNumber evidence="7">3.6.3.-</ecNumber>
    </submittedName>
</protein>
<dbReference type="Gene3D" id="3.40.50.300">
    <property type="entry name" value="P-loop containing nucleotide triphosphate hydrolases"/>
    <property type="match status" value="2"/>
</dbReference>
<dbReference type="EC" id="3.6.3.-" evidence="7"/>
<evidence type="ECO:0000313" key="7">
    <source>
        <dbReference type="EMBL" id="QMS55623.1"/>
    </source>
</evidence>
<dbReference type="AlphaFoldDB" id="A0A7D7Q7M4"/>
<evidence type="ECO:0000256" key="2">
    <source>
        <dbReference type="ARBA" id="ARBA00022448"/>
    </source>
</evidence>
<dbReference type="Proteomes" id="UP000216825">
    <property type="component" value="Chromosome"/>
</dbReference>
<reference evidence="7" key="1">
    <citation type="submission" date="2017-08" db="EMBL/GenBank/DDBJ databases">
        <authorList>
            <person name="Minaev M."/>
            <person name="Kurbakov K.A."/>
            <person name="Solodovnikova G.I."/>
            <person name="Kuznetsova O.A."/>
            <person name="Lisitsyn A.B."/>
        </authorList>
    </citation>
    <scope>NUCLEOTIDE SEQUENCE</scope>
    <source>
        <strain evidence="7">80</strain>
    </source>
</reference>
<feature type="compositionally biased region" description="Basic and acidic residues" evidence="5">
    <location>
        <begin position="279"/>
        <end position="298"/>
    </location>
</feature>
<feature type="region of interest" description="Disordered" evidence="5">
    <location>
        <begin position="253"/>
        <end position="344"/>
    </location>
</feature>
<dbReference type="KEGG" id="kvr:CIB50_0000309"/>
<sequence>MTAASATIPVGASVGLENFGWHYPGRQYPSLAGVDAQIGAGERVLLLGPSGAGKSTLLQALAGVEQDPDGQSRSGGLTVDGADPRDVRGAVGFMHQDPETQVVLSRIGDDVAFGLENLAVPREQIWPRVHEALDRVGLHFPLEHSTTALSGGQKQRLALAGVMAMRPRLLLLDEPTASVDHEGAVELCRAVSRAVREDGTTLVVVEHRVALWEPVVGRVIVLDDHGSVAFDGPTRETLHDARELLQAQGTWVPDWVPTTRPPAHRGAAQAGAVAAGPAREGERPRGADTARSGQDRPPHASGSPAPRDGAVLLSARDLGVSRLQPPRRAVARERRRARRSWRRGETLEASARGMTDLPPAAEHIMLDVRAGRALAVTGPNGAGKSTLALTLAGLLVPVRGTVRASAALAGDAPPDPGLWDGRELISRVGTVFQHPEHQFLRSTVREELEFGPEQLRRRSEGAGSRRDERDTTADDARVEDLLRRLRLEDLAEANPFTLSGGQKRRLSVATVLAAAPAVVILDEPTFGQDARTWKELVDLLVEEMDRGTAVVAVTHDRDLMTALDAQEVGLGS</sequence>
<evidence type="ECO:0000256" key="5">
    <source>
        <dbReference type="SAM" id="MobiDB-lite"/>
    </source>
</evidence>
<dbReference type="SUPFAM" id="SSF52540">
    <property type="entry name" value="P-loop containing nucleoside triphosphate hydrolases"/>
    <property type="match status" value="2"/>
</dbReference>
<dbReference type="PROSITE" id="PS00211">
    <property type="entry name" value="ABC_TRANSPORTER_1"/>
    <property type="match status" value="2"/>
</dbReference>
<feature type="domain" description="ABC transporter" evidence="6">
    <location>
        <begin position="342"/>
        <end position="572"/>
    </location>
</feature>
<reference evidence="7" key="2">
    <citation type="submission" date="2020-07" db="EMBL/GenBank/DDBJ databases">
        <title>Genome of starter culture bacteria Kocuria salsicia reveals its technological properties and safety for usage in meat industry.</title>
        <authorList>
            <person name="Michael M."/>
            <person name="Konstantin K."/>
            <person name="Evgenii K."/>
            <person name="Galina S."/>
            <person name="Oksana K."/>
            <person name="Andrei L."/>
        </authorList>
    </citation>
    <scope>NUCLEOTIDE SEQUENCE [LARGE SCALE GENOMIC DNA]</scope>
    <source>
        <strain evidence="7">80</strain>
    </source>
</reference>
<dbReference type="InterPro" id="IPR003439">
    <property type="entry name" value="ABC_transporter-like_ATP-bd"/>
</dbReference>
<gene>
    <name evidence="7" type="primary">ykoD</name>
    <name evidence="7" type="ORF">CIB50_0000309</name>
</gene>
<evidence type="ECO:0000256" key="4">
    <source>
        <dbReference type="ARBA" id="ARBA00022840"/>
    </source>
</evidence>
<keyword evidence="2" id="KW-0813">Transport</keyword>
<accession>A0A7D7Q7M4</accession>